<comment type="caution">
    <text evidence="4">The sequence shown here is derived from an EMBL/GenBank/DDBJ whole genome shotgun (WGS) entry which is preliminary data.</text>
</comment>
<comment type="similarity">
    <text evidence="1">Belongs to the peptidase S33 family.</text>
</comment>
<dbReference type="Proteomes" id="UP000245207">
    <property type="component" value="Unassembled WGS sequence"/>
</dbReference>
<keyword evidence="2" id="KW-0378">Hydrolase</keyword>
<evidence type="ECO:0000256" key="1">
    <source>
        <dbReference type="ARBA" id="ARBA00010088"/>
    </source>
</evidence>
<dbReference type="EMBL" id="PKPP01017357">
    <property type="protein sequence ID" value="PWA37028.1"/>
    <property type="molecule type" value="Genomic_DNA"/>
</dbReference>
<evidence type="ECO:0000256" key="2">
    <source>
        <dbReference type="ARBA" id="ARBA00022801"/>
    </source>
</evidence>
<feature type="domain" description="AB hydrolase-1" evidence="3">
    <location>
        <begin position="51"/>
        <end position="312"/>
    </location>
</feature>
<reference evidence="4 5" key="1">
    <citation type="journal article" date="2018" name="Mol. Plant">
        <title>The genome of Artemisia annua provides insight into the evolution of Asteraceae family and artemisinin biosynthesis.</title>
        <authorList>
            <person name="Shen Q."/>
            <person name="Zhang L."/>
            <person name="Liao Z."/>
            <person name="Wang S."/>
            <person name="Yan T."/>
            <person name="Shi P."/>
            <person name="Liu M."/>
            <person name="Fu X."/>
            <person name="Pan Q."/>
            <person name="Wang Y."/>
            <person name="Lv Z."/>
            <person name="Lu X."/>
            <person name="Zhang F."/>
            <person name="Jiang W."/>
            <person name="Ma Y."/>
            <person name="Chen M."/>
            <person name="Hao X."/>
            <person name="Li L."/>
            <person name="Tang Y."/>
            <person name="Lv G."/>
            <person name="Zhou Y."/>
            <person name="Sun X."/>
            <person name="Brodelius P.E."/>
            <person name="Rose J.K.C."/>
            <person name="Tang K."/>
        </authorList>
    </citation>
    <scope>NUCLEOTIDE SEQUENCE [LARGE SCALE GENOMIC DNA]</scope>
    <source>
        <strain evidence="5">cv. Huhao1</strain>
        <tissue evidence="4">Leaf</tissue>
    </source>
</reference>
<accession>A0A2U1KJX8</accession>
<name>A0A2U1KJX8_ARTAN</name>
<dbReference type="Gene3D" id="3.40.50.1820">
    <property type="entry name" value="alpha/beta hydrolase"/>
    <property type="match status" value="1"/>
</dbReference>
<gene>
    <name evidence="4" type="ORF">CTI12_AA594620</name>
</gene>
<dbReference type="OrthoDB" id="8119704at2759"/>
<organism evidence="4 5">
    <name type="scientific">Artemisia annua</name>
    <name type="common">Sweet wormwood</name>
    <dbReference type="NCBI Taxonomy" id="35608"/>
    <lineage>
        <taxon>Eukaryota</taxon>
        <taxon>Viridiplantae</taxon>
        <taxon>Streptophyta</taxon>
        <taxon>Embryophyta</taxon>
        <taxon>Tracheophyta</taxon>
        <taxon>Spermatophyta</taxon>
        <taxon>Magnoliopsida</taxon>
        <taxon>eudicotyledons</taxon>
        <taxon>Gunneridae</taxon>
        <taxon>Pentapetalae</taxon>
        <taxon>asterids</taxon>
        <taxon>campanulids</taxon>
        <taxon>Asterales</taxon>
        <taxon>Asteraceae</taxon>
        <taxon>Asteroideae</taxon>
        <taxon>Anthemideae</taxon>
        <taxon>Artemisiinae</taxon>
        <taxon>Artemisia</taxon>
    </lineage>
</organism>
<evidence type="ECO:0000313" key="4">
    <source>
        <dbReference type="EMBL" id="PWA37028.1"/>
    </source>
</evidence>
<dbReference type="Pfam" id="PF12697">
    <property type="entry name" value="Abhydrolase_6"/>
    <property type="match status" value="1"/>
</dbReference>
<protein>
    <recommendedName>
        <fullName evidence="3">AB hydrolase-1 domain-containing protein</fullName>
    </recommendedName>
</protein>
<dbReference type="AlphaFoldDB" id="A0A2U1KJX8"/>
<dbReference type="InterPro" id="IPR051601">
    <property type="entry name" value="Serine_prot/Carboxylest_S33"/>
</dbReference>
<sequence length="329" mass="36369">MITKTRISTSIYIYTVTTHQCHILSFNMAVIAYDEFTSSSSSLSPVSTFTIILIHGLLGCGNDFADFAHSLASNLSASHASADWRMVTVDLRNHGRSTDIEGLLPPHDVENTARDIANLVEYLDRGWPEVVVGHSLGGKVVLQYALSSAQGDYGDSAQLPKQVWVLDVAPGAFEGGYDGIEEALYSLKTLPTPIPSKEWLADYMINLGFSKSIADWVSSSLKKSGEHELLSFNVDGVIEMYTSARDTDYWPLLEHPPKDMEIAVVRTENWDPDVAERLESLANRESDESTGKVSVDVVPNSGHWIYRDQPEMLMEIMTPRLVSLAQSNI</sequence>
<dbReference type="SUPFAM" id="SSF53474">
    <property type="entry name" value="alpha/beta-Hydrolases"/>
    <property type="match status" value="1"/>
</dbReference>
<keyword evidence="5" id="KW-1185">Reference proteome</keyword>
<dbReference type="GO" id="GO:0016787">
    <property type="term" value="F:hydrolase activity"/>
    <property type="evidence" value="ECO:0007669"/>
    <property type="project" value="UniProtKB-KW"/>
</dbReference>
<evidence type="ECO:0000259" key="3">
    <source>
        <dbReference type="Pfam" id="PF12697"/>
    </source>
</evidence>
<dbReference type="InterPro" id="IPR029058">
    <property type="entry name" value="AB_hydrolase_fold"/>
</dbReference>
<proteinExistence type="inferred from homology"/>
<dbReference type="PANTHER" id="PTHR43248:SF3">
    <property type="entry name" value="AB HYDROLASE-1 DOMAIN-CONTAINING PROTEIN"/>
    <property type="match status" value="1"/>
</dbReference>
<evidence type="ECO:0000313" key="5">
    <source>
        <dbReference type="Proteomes" id="UP000245207"/>
    </source>
</evidence>
<dbReference type="PANTHER" id="PTHR43248">
    <property type="entry name" value="2-SUCCINYL-6-HYDROXY-2,4-CYCLOHEXADIENE-1-CARBOXYLATE SYNTHASE"/>
    <property type="match status" value="1"/>
</dbReference>
<dbReference type="InterPro" id="IPR000073">
    <property type="entry name" value="AB_hydrolase_1"/>
</dbReference>
<dbReference type="STRING" id="35608.A0A2U1KJX8"/>